<proteinExistence type="predicted"/>
<evidence type="ECO:0000313" key="2">
    <source>
        <dbReference type="EMBL" id="VVC35596.1"/>
    </source>
</evidence>
<dbReference type="OrthoDB" id="6640181at2759"/>
<feature type="coiled-coil region" evidence="1">
    <location>
        <begin position="128"/>
        <end position="162"/>
    </location>
</feature>
<dbReference type="AlphaFoldDB" id="A0A5E4MTI9"/>
<sequence>MFVLNALKKVGSLASSRIWTNQNDENEEKNENDDQQETNYSMFDDEVEDEHVDEQENRQLVLDEVVKYEKLERQIHYADKFVEDMMEDSKWLIYKFDEIFNKLGDKCIGLSTEINSINKYVECLNTETDNLNTNYKYSQEVLKDLEEENLYLEENINQLEECLFKEQKNKTCLEYQNDNQKMCLEYKYQQIAQEKKKLVEKTDELKREKEETSCVLKLKLNDCESEKKELNKEKSLQIIMVDKLKKELELEKNYGQKLNETICRQNNKKQELDKELQKCKEQYELLKQISETESTRADTVISTLRTEKTFLDLERRKAETEFNQNKKELEKFGYETEQLNMDIMKIQSKLDSVIKNSDENDKLSMERVGQRLQDNEQLTIDLHEKERCIVELRTTLSEMKMVQRKESDEVRSLRTQVNDLKVKQNNMEIEFGEYPGNGDHNSIINYNPQTSSENITGVDSFLSAGENNIQSAPSVLKRTKSVDEFEEKNTNFENLIKKCNSLLNYYS</sequence>
<organism evidence="2 3">
    <name type="scientific">Cinara cedri</name>
    <dbReference type="NCBI Taxonomy" id="506608"/>
    <lineage>
        <taxon>Eukaryota</taxon>
        <taxon>Metazoa</taxon>
        <taxon>Ecdysozoa</taxon>
        <taxon>Arthropoda</taxon>
        <taxon>Hexapoda</taxon>
        <taxon>Insecta</taxon>
        <taxon>Pterygota</taxon>
        <taxon>Neoptera</taxon>
        <taxon>Paraneoptera</taxon>
        <taxon>Hemiptera</taxon>
        <taxon>Sternorrhyncha</taxon>
        <taxon>Aphidomorpha</taxon>
        <taxon>Aphidoidea</taxon>
        <taxon>Aphididae</taxon>
        <taxon>Lachninae</taxon>
        <taxon>Cinara</taxon>
    </lineage>
</organism>
<keyword evidence="3" id="KW-1185">Reference proteome</keyword>
<gene>
    <name evidence="2" type="ORF">CINCED_3A025926</name>
</gene>
<accession>A0A5E4MTI9</accession>
<reference evidence="2 3" key="1">
    <citation type="submission" date="2019-08" db="EMBL/GenBank/DDBJ databases">
        <authorList>
            <person name="Alioto T."/>
            <person name="Alioto T."/>
            <person name="Gomez Garrido J."/>
        </authorList>
    </citation>
    <scope>NUCLEOTIDE SEQUENCE [LARGE SCALE GENOMIC DNA]</scope>
</reference>
<keyword evidence="1" id="KW-0175">Coiled coil</keyword>
<name>A0A5E4MTI9_9HEMI</name>
<dbReference type="Proteomes" id="UP000325440">
    <property type="component" value="Unassembled WGS sequence"/>
</dbReference>
<evidence type="ECO:0000313" key="3">
    <source>
        <dbReference type="Proteomes" id="UP000325440"/>
    </source>
</evidence>
<feature type="coiled-coil region" evidence="1">
    <location>
        <begin position="188"/>
        <end position="289"/>
    </location>
</feature>
<dbReference type="EMBL" id="CABPRJ010001427">
    <property type="protein sequence ID" value="VVC35596.1"/>
    <property type="molecule type" value="Genomic_DNA"/>
</dbReference>
<protein>
    <submittedName>
        <fullName evidence="2">Uncharacterized protein</fullName>
    </submittedName>
</protein>
<evidence type="ECO:0000256" key="1">
    <source>
        <dbReference type="SAM" id="Coils"/>
    </source>
</evidence>